<evidence type="ECO:0000259" key="8">
    <source>
        <dbReference type="PROSITE" id="PS50928"/>
    </source>
</evidence>
<protein>
    <submittedName>
        <fullName evidence="9">Carbohydrate ABC transporter permease</fullName>
    </submittedName>
</protein>
<evidence type="ECO:0000313" key="9">
    <source>
        <dbReference type="EMBL" id="MFD2793222.1"/>
    </source>
</evidence>
<proteinExistence type="inferred from homology"/>
<feature type="transmembrane region" description="Helical" evidence="7">
    <location>
        <begin position="189"/>
        <end position="206"/>
    </location>
</feature>
<feature type="transmembrane region" description="Helical" evidence="7">
    <location>
        <begin position="104"/>
        <end position="126"/>
    </location>
</feature>
<evidence type="ECO:0000313" key="10">
    <source>
        <dbReference type="Proteomes" id="UP001597479"/>
    </source>
</evidence>
<accession>A0ABW5VQI9</accession>
<feature type="transmembrane region" description="Helical" evidence="7">
    <location>
        <begin position="73"/>
        <end position="97"/>
    </location>
</feature>
<sequence length="273" mass="30109">MNPTLWTGLRSTFLVLVAVLWLLPVWLMVVNAITPSAEYSGAPAWWPETFGMITNLTEAWQTGQMGPGFLNSLLYSTICAAVAVVLAALAGFGTVVLKVRHKTLWFWLIYCGTLVPLQIFLAPMFTAAARSNLYDTRLGLMIVYVAISIPFAYFLMRNFITTLPREVFEASSIDGAGPLMTFLRICLPMCRPAMFAAFIFQFTWAWNDLLFGMTLTASPEVRPIMASLINLNGNYSSVGPPTVLAGALIASVPTVAIFFVFQRFFVSSLTLSK</sequence>
<evidence type="ECO:0000256" key="3">
    <source>
        <dbReference type="ARBA" id="ARBA00022475"/>
    </source>
</evidence>
<keyword evidence="10" id="KW-1185">Reference proteome</keyword>
<keyword evidence="6 7" id="KW-0472">Membrane</keyword>
<dbReference type="EMBL" id="JBHUOG010000001">
    <property type="protein sequence ID" value="MFD2793222.1"/>
    <property type="molecule type" value="Genomic_DNA"/>
</dbReference>
<dbReference type="PROSITE" id="PS50928">
    <property type="entry name" value="ABC_TM1"/>
    <property type="match status" value="1"/>
</dbReference>
<evidence type="ECO:0000256" key="2">
    <source>
        <dbReference type="ARBA" id="ARBA00022448"/>
    </source>
</evidence>
<dbReference type="Proteomes" id="UP001597479">
    <property type="component" value="Unassembled WGS sequence"/>
</dbReference>
<dbReference type="Pfam" id="PF00528">
    <property type="entry name" value="BPD_transp_1"/>
    <property type="match status" value="1"/>
</dbReference>
<feature type="transmembrane region" description="Helical" evidence="7">
    <location>
        <begin position="243"/>
        <end position="266"/>
    </location>
</feature>
<evidence type="ECO:0000256" key="5">
    <source>
        <dbReference type="ARBA" id="ARBA00022989"/>
    </source>
</evidence>
<reference evidence="10" key="1">
    <citation type="journal article" date="2019" name="Int. J. Syst. Evol. Microbiol.">
        <title>The Global Catalogue of Microorganisms (GCM) 10K type strain sequencing project: providing services to taxonomists for standard genome sequencing and annotation.</title>
        <authorList>
            <consortium name="The Broad Institute Genomics Platform"/>
            <consortium name="The Broad Institute Genome Sequencing Center for Infectious Disease"/>
            <person name="Wu L."/>
            <person name="Ma J."/>
        </authorList>
    </citation>
    <scope>NUCLEOTIDE SEQUENCE [LARGE SCALE GENOMIC DNA]</scope>
    <source>
        <strain evidence="10">CCM 7044</strain>
    </source>
</reference>
<organism evidence="9 10">
    <name type="scientific">Promicromonospora vindobonensis</name>
    <dbReference type="NCBI Taxonomy" id="195748"/>
    <lineage>
        <taxon>Bacteria</taxon>
        <taxon>Bacillati</taxon>
        <taxon>Actinomycetota</taxon>
        <taxon>Actinomycetes</taxon>
        <taxon>Micrococcales</taxon>
        <taxon>Promicromonosporaceae</taxon>
        <taxon>Promicromonospora</taxon>
    </lineage>
</organism>
<dbReference type="PANTHER" id="PTHR43744:SF12">
    <property type="entry name" value="ABC TRANSPORTER PERMEASE PROTEIN MG189-RELATED"/>
    <property type="match status" value="1"/>
</dbReference>
<dbReference type="RefSeq" id="WP_377181199.1">
    <property type="nucleotide sequence ID" value="NZ_JBHUOG010000001.1"/>
</dbReference>
<dbReference type="PANTHER" id="PTHR43744">
    <property type="entry name" value="ABC TRANSPORTER PERMEASE PROTEIN MG189-RELATED-RELATED"/>
    <property type="match status" value="1"/>
</dbReference>
<comment type="subcellular location">
    <subcellularLocation>
        <location evidence="1 7">Cell membrane</location>
        <topology evidence="1 7">Multi-pass membrane protein</topology>
    </subcellularLocation>
</comment>
<keyword evidence="4 7" id="KW-0812">Transmembrane</keyword>
<comment type="similarity">
    <text evidence="7">Belongs to the binding-protein-dependent transport system permease family.</text>
</comment>
<evidence type="ECO:0000256" key="4">
    <source>
        <dbReference type="ARBA" id="ARBA00022692"/>
    </source>
</evidence>
<feature type="transmembrane region" description="Helical" evidence="7">
    <location>
        <begin position="138"/>
        <end position="156"/>
    </location>
</feature>
<feature type="domain" description="ABC transmembrane type-1" evidence="8">
    <location>
        <begin position="69"/>
        <end position="261"/>
    </location>
</feature>
<evidence type="ECO:0000256" key="6">
    <source>
        <dbReference type="ARBA" id="ARBA00023136"/>
    </source>
</evidence>
<keyword evidence="2 7" id="KW-0813">Transport</keyword>
<dbReference type="CDD" id="cd06261">
    <property type="entry name" value="TM_PBP2"/>
    <property type="match status" value="1"/>
</dbReference>
<keyword evidence="5 7" id="KW-1133">Transmembrane helix</keyword>
<dbReference type="InterPro" id="IPR000515">
    <property type="entry name" value="MetI-like"/>
</dbReference>
<name>A0ABW5VQI9_9MICO</name>
<evidence type="ECO:0000256" key="7">
    <source>
        <dbReference type="RuleBase" id="RU363032"/>
    </source>
</evidence>
<comment type="caution">
    <text evidence="9">The sequence shown here is derived from an EMBL/GenBank/DDBJ whole genome shotgun (WGS) entry which is preliminary data.</text>
</comment>
<dbReference type="SUPFAM" id="SSF161098">
    <property type="entry name" value="MetI-like"/>
    <property type="match status" value="1"/>
</dbReference>
<evidence type="ECO:0000256" key="1">
    <source>
        <dbReference type="ARBA" id="ARBA00004651"/>
    </source>
</evidence>
<feature type="transmembrane region" description="Helical" evidence="7">
    <location>
        <begin position="12"/>
        <end position="33"/>
    </location>
</feature>
<keyword evidence="3" id="KW-1003">Cell membrane</keyword>
<gene>
    <name evidence="9" type="ORF">ACFS27_06645</name>
</gene>
<dbReference type="InterPro" id="IPR035906">
    <property type="entry name" value="MetI-like_sf"/>
</dbReference>
<dbReference type="Gene3D" id="1.10.3720.10">
    <property type="entry name" value="MetI-like"/>
    <property type="match status" value="1"/>
</dbReference>